<name>A0AAD7C8D1_MYCRO</name>
<dbReference type="AlphaFoldDB" id="A0AAD7C8D1"/>
<accession>A0AAD7C8D1</accession>
<proteinExistence type="predicted"/>
<evidence type="ECO:0000313" key="3">
    <source>
        <dbReference type="Proteomes" id="UP001221757"/>
    </source>
</evidence>
<protein>
    <submittedName>
        <fullName evidence="2">Uncharacterized protein</fullName>
    </submittedName>
</protein>
<keyword evidence="3" id="KW-1185">Reference proteome</keyword>
<dbReference type="EMBL" id="JARKIE010000429">
    <property type="protein sequence ID" value="KAJ7640522.1"/>
    <property type="molecule type" value="Genomic_DNA"/>
</dbReference>
<evidence type="ECO:0000313" key="2">
    <source>
        <dbReference type="EMBL" id="KAJ7640522.1"/>
    </source>
</evidence>
<organism evidence="2 3">
    <name type="scientific">Mycena rosella</name>
    <name type="common">Pink bonnet</name>
    <name type="synonym">Agaricus rosellus</name>
    <dbReference type="NCBI Taxonomy" id="1033263"/>
    <lineage>
        <taxon>Eukaryota</taxon>
        <taxon>Fungi</taxon>
        <taxon>Dikarya</taxon>
        <taxon>Basidiomycota</taxon>
        <taxon>Agaricomycotina</taxon>
        <taxon>Agaricomycetes</taxon>
        <taxon>Agaricomycetidae</taxon>
        <taxon>Agaricales</taxon>
        <taxon>Marasmiineae</taxon>
        <taxon>Mycenaceae</taxon>
        <taxon>Mycena</taxon>
    </lineage>
</organism>
<reference evidence="2" key="1">
    <citation type="submission" date="2023-03" db="EMBL/GenBank/DDBJ databases">
        <title>Massive genome expansion in bonnet fungi (Mycena s.s.) driven by repeated elements and novel gene families across ecological guilds.</title>
        <authorList>
            <consortium name="Lawrence Berkeley National Laboratory"/>
            <person name="Harder C.B."/>
            <person name="Miyauchi S."/>
            <person name="Viragh M."/>
            <person name="Kuo A."/>
            <person name="Thoen E."/>
            <person name="Andreopoulos B."/>
            <person name="Lu D."/>
            <person name="Skrede I."/>
            <person name="Drula E."/>
            <person name="Henrissat B."/>
            <person name="Morin E."/>
            <person name="Kohler A."/>
            <person name="Barry K."/>
            <person name="LaButti K."/>
            <person name="Morin E."/>
            <person name="Salamov A."/>
            <person name="Lipzen A."/>
            <person name="Mereny Z."/>
            <person name="Hegedus B."/>
            <person name="Baldrian P."/>
            <person name="Stursova M."/>
            <person name="Weitz H."/>
            <person name="Taylor A."/>
            <person name="Grigoriev I.V."/>
            <person name="Nagy L.G."/>
            <person name="Martin F."/>
            <person name="Kauserud H."/>
        </authorList>
    </citation>
    <scope>NUCLEOTIDE SEQUENCE</scope>
    <source>
        <strain evidence="2">CBHHK067</strain>
    </source>
</reference>
<dbReference type="Proteomes" id="UP001221757">
    <property type="component" value="Unassembled WGS sequence"/>
</dbReference>
<sequence length="119" mass="12543">MEGTGADAGRGEAAVGLAGEPRFSRSRNTSVSTEVLLGAAMGAVTMGCPLQLPLRAGVKIVESALDRAAPVLCFIEVCMWMGETGRRAGGPWEWAVGGCRDCAARARSSHGRLRPRRCR</sequence>
<evidence type="ECO:0000256" key="1">
    <source>
        <dbReference type="SAM" id="MobiDB-lite"/>
    </source>
</evidence>
<feature type="region of interest" description="Disordered" evidence="1">
    <location>
        <begin position="1"/>
        <end position="29"/>
    </location>
</feature>
<gene>
    <name evidence="2" type="ORF">B0H17DRAFT_469065</name>
</gene>
<comment type="caution">
    <text evidence="2">The sequence shown here is derived from an EMBL/GenBank/DDBJ whole genome shotgun (WGS) entry which is preliminary data.</text>
</comment>